<organism evidence="5 6">
    <name type="scientific">Jiangella ureilytica</name>
    <dbReference type="NCBI Taxonomy" id="2530374"/>
    <lineage>
        <taxon>Bacteria</taxon>
        <taxon>Bacillati</taxon>
        <taxon>Actinomycetota</taxon>
        <taxon>Actinomycetes</taxon>
        <taxon>Jiangellales</taxon>
        <taxon>Jiangellaceae</taxon>
        <taxon>Jiangella</taxon>
    </lineage>
</organism>
<dbReference type="GO" id="GO:0042597">
    <property type="term" value="C:periplasmic space"/>
    <property type="evidence" value="ECO:0007669"/>
    <property type="project" value="UniProtKB-ARBA"/>
</dbReference>
<evidence type="ECO:0000313" key="5">
    <source>
        <dbReference type="EMBL" id="TDC53269.1"/>
    </source>
</evidence>
<dbReference type="OrthoDB" id="9046151at2"/>
<dbReference type="SUPFAM" id="SSF53850">
    <property type="entry name" value="Periplasmic binding protein-like II"/>
    <property type="match status" value="1"/>
</dbReference>
<dbReference type="PIRSF" id="PIRSF002741">
    <property type="entry name" value="MppA"/>
    <property type="match status" value="1"/>
</dbReference>
<comment type="similarity">
    <text evidence="1">Belongs to the bacterial solute-binding protein 5 family.</text>
</comment>
<accession>A0A4R4RV79</accession>
<dbReference type="Gene3D" id="3.40.190.10">
    <property type="entry name" value="Periplasmic binding protein-like II"/>
    <property type="match status" value="1"/>
</dbReference>
<dbReference type="InterPro" id="IPR039424">
    <property type="entry name" value="SBP_5"/>
</dbReference>
<dbReference type="EMBL" id="SMKL01000010">
    <property type="protein sequence ID" value="TDC53269.1"/>
    <property type="molecule type" value="Genomic_DNA"/>
</dbReference>
<dbReference type="PANTHER" id="PTHR30290:SF9">
    <property type="entry name" value="OLIGOPEPTIDE-BINDING PROTEIN APPA"/>
    <property type="match status" value="1"/>
</dbReference>
<reference evidence="5 6" key="1">
    <citation type="submission" date="2019-02" db="EMBL/GenBank/DDBJ databases">
        <title>Draft genome sequences of novel Actinobacteria.</title>
        <authorList>
            <person name="Sahin N."/>
            <person name="Ay H."/>
            <person name="Saygin H."/>
        </authorList>
    </citation>
    <scope>NUCLEOTIDE SEQUENCE [LARGE SCALE GENOMIC DNA]</scope>
    <source>
        <strain evidence="5 6">KC603</strain>
    </source>
</reference>
<dbReference type="AlphaFoldDB" id="A0A4R4RV79"/>
<evidence type="ECO:0000256" key="1">
    <source>
        <dbReference type="ARBA" id="ARBA00005695"/>
    </source>
</evidence>
<evidence type="ECO:0000256" key="2">
    <source>
        <dbReference type="ARBA" id="ARBA00022448"/>
    </source>
</evidence>
<gene>
    <name evidence="5" type="ORF">E1212_06255</name>
</gene>
<comment type="caution">
    <text evidence="5">The sequence shown here is derived from an EMBL/GenBank/DDBJ whole genome shotgun (WGS) entry which is preliminary data.</text>
</comment>
<keyword evidence="3" id="KW-0732">Signal</keyword>
<dbReference type="PROSITE" id="PS51257">
    <property type="entry name" value="PROKAR_LIPOPROTEIN"/>
    <property type="match status" value="1"/>
</dbReference>
<dbReference type="InterPro" id="IPR030678">
    <property type="entry name" value="Peptide/Ni-bd"/>
</dbReference>
<dbReference type="CDD" id="cd00995">
    <property type="entry name" value="PBP2_NikA_DppA_OppA_like"/>
    <property type="match status" value="1"/>
</dbReference>
<dbReference type="Proteomes" id="UP000295621">
    <property type="component" value="Unassembled WGS sequence"/>
</dbReference>
<dbReference type="GO" id="GO:0043190">
    <property type="term" value="C:ATP-binding cassette (ABC) transporter complex"/>
    <property type="evidence" value="ECO:0007669"/>
    <property type="project" value="InterPro"/>
</dbReference>
<dbReference type="Gene3D" id="3.10.105.10">
    <property type="entry name" value="Dipeptide-binding Protein, Domain 3"/>
    <property type="match status" value="1"/>
</dbReference>
<proteinExistence type="inferred from homology"/>
<evidence type="ECO:0000256" key="3">
    <source>
        <dbReference type="ARBA" id="ARBA00022729"/>
    </source>
</evidence>
<feature type="domain" description="Solute-binding protein family 5" evidence="4">
    <location>
        <begin position="78"/>
        <end position="437"/>
    </location>
</feature>
<dbReference type="PANTHER" id="PTHR30290">
    <property type="entry name" value="PERIPLASMIC BINDING COMPONENT OF ABC TRANSPORTER"/>
    <property type="match status" value="1"/>
</dbReference>
<name>A0A4R4RV79_9ACTN</name>
<dbReference type="InterPro" id="IPR000914">
    <property type="entry name" value="SBP_5_dom"/>
</dbReference>
<evidence type="ECO:0000313" key="6">
    <source>
        <dbReference type="Proteomes" id="UP000295621"/>
    </source>
</evidence>
<dbReference type="GO" id="GO:0015833">
    <property type="term" value="P:peptide transport"/>
    <property type="evidence" value="ECO:0007669"/>
    <property type="project" value="TreeGrafter"/>
</dbReference>
<dbReference type="Pfam" id="PF00496">
    <property type="entry name" value="SBP_bac_5"/>
    <property type="match status" value="1"/>
</dbReference>
<protein>
    <submittedName>
        <fullName evidence="5">ABC transporter substrate-binding protein</fullName>
    </submittedName>
</protein>
<evidence type="ECO:0000259" key="4">
    <source>
        <dbReference type="Pfam" id="PF00496"/>
    </source>
</evidence>
<dbReference type="GO" id="GO:1904680">
    <property type="term" value="F:peptide transmembrane transporter activity"/>
    <property type="evidence" value="ECO:0007669"/>
    <property type="project" value="TreeGrafter"/>
</dbReference>
<keyword evidence="6" id="KW-1185">Reference proteome</keyword>
<dbReference type="RefSeq" id="WP_131980435.1">
    <property type="nucleotide sequence ID" value="NZ_SMKL01000010.1"/>
</dbReference>
<sequence>MRRTFALLVVTGCLVTGCGASSDSPASQDDEVRYAVDGTFTRSTPADPVSFDPYHSPGALGYDDLLYDPLVNLTPDGEFVSGLAEEWTVDATTATFTLRDDVTCSDGSPLTASQVAADIAYVSDPANGAVLYGLHTPTVPVTATGDDAARMVTVTAEQPFGFLLETVGVLPIVCAKGMQDRTMLQAGSDGTGPFVLTDVVAGQTFTFTRRDDYAWGPDGVGTDEPGTPKTVVVRVVPDETTAANLLLSGELNFAQITGDDHRRLDAEGLDKDQGHSGVALWFNQRDGRVTQDEDVRRALAQALDLDELVPVATGGTGTAATGLVALDPNVCDGDTVSGQLPEFDVAAAEALLDEAGWVRGPDGMRAKDGTPLTIDLHAIPTTNRYDQPTAELVADRWEQLGVTVDLNLDGPNGYTEVALGAAGNWDVFVLGYGFYLPSQWIPYASGPVPPDGVNVSGIQNEDYLSLVAQAQTLTAPESCTFWNQAEQALFRDVNTLPIAFRPSFYYLRGAEAEVSGFSFPIPTSIRVLEETS</sequence>
<keyword evidence="2" id="KW-0813">Transport</keyword>